<evidence type="ECO:0000313" key="2">
    <source>
        <dbReference type="EMBL" id="OBA27594.1"/>
    </source>
</evidence>
<feature type="domain" description="RAI1-like" evidence="1">
    <location>
        <begin position="28"/>
        <end position="237"/>
    </location>
</feature>
<reference evidence="3" key="1">
    <citation type="journal article" date="2016" name="Proc. Natl. Acad. Sci. U.S.A.">
        <title>Comparative genomics of biotechnologically important yeasts.</title>
        <authorList>
            <person name="Riley R."/>
            <person name="Haridas S."/>
            <person name="Wolfe K.H."/>
            <person name="Lopes M.R."/>
            <person name="Hittinger C.T."/>
            <person name="Goeker M."/>
            <person name="Salamov A.A."/>
            <person name="Wisecaver J.H."/>
            <person name="Long T.M."/>
            <person name="Calvey C.H."/>
            <person name="Aerts A.L."/>
            <person name="Barry K.W."/>
            <person name="Choi C."/>
            <person name="Clum A."/>
            <person name="Coughlan A.Y."/>
            <person name="Deshpande S."/>
            <person name="Douglass A.P."/>
            <person name="Hanson S.J."/>
            <person name="Klenk H.-P."/>
            <person name="LaButti K.M."/>
            <person name="Lapidus A."/>
            <person name="Lindquist E.A."/>
            <person name="Lipzen A.M."/>
            <person name="Meier-Kolthoff J.P."/>
            <person name="Ohm R.A."/>
            <person name="Otillar R.P."/>
            <person name="Pangilinan J.L."/>
            <person name="Peng Y."/>
            <person name="Rokas A."/>
            <person name="Rosa C.A."/>
            <person name="Scheuner C."/>
            <person name="Sibirny A.A."/>
            <person name="Slot J.C."/>
            <person name="Stielow J.B."/>
            <person name="Sun H."/>
            <person name="Kurtzman C.P."/>
            <person name="Blackwell M."/>
            <person name="Grigoriev I.V."/>
            <person name="Jeffries T.W."/>
        </authorList>
    </citation>
    <scope>NUCLEOTIDE SEQUENCE [LARGE SCALE GENOMIC DNA]</scope>
    <source>
        <strain evidence="3">NRRL Y-1626</strain>
    </source>
</reference>
<proteinExistence type="predicted"/>
<evidence type="ECO:0000259" key="1">
    <source>
        <dbReference type="Pfam" id="PF08652"/>
    </source>
</evidence>
<dbReference type="AlphaFoldDB" id="A0A1B7TFU7"/>
<name>A0A1B7TFU7_9ASCO</name>
<dbReference type="InterPro" id="IPR013961">
    <property type="entry name" value="RAI1"/>
</dbReference>
<dbReference type="Proteomes" id="UP000092321">
    <property type="component" value="Unassembled WGS sequence"/>
</dbReference>
<dbReference type="OrthoDB" id="5853397at2759"/>
<dbReference type="Pfam" id="PF08652">
    <property type="entry name" value="RAI1"/>
    <property type="match status" value="1"/>
</dbReference>
<dbReference type="EMBL" id="LXPE01000008">
    <property type="protein sequence ID" value="OBA27594.1"/>
    <property type="molecule type" value="Genomic_DNA"/>
</dbReference>
<sequence>MSSTSGINKNYKPLFNKGRTDYNSSVSKPREFSIFSTNGIKDNNSDEILLDDDCNLNYYHFPEDYILMNSNYSNSNDSGVIDLLKGIKKYDNTMAINTTKLDGLLKSVMNYEQNKFDNKKLPFEMLLSDDSLLSIITSGLVIDNQILNTDDVINKPTRIFQLVTYDNQIFIKNVIIKNNDNSITNEEYSKLKFQTCSSLSKNLAQIESVKIEKRFLKIPNNKNKKFTSVIKQAINKH</sequence>
<evidence type="ECO:0000313" key="3">
    <source>
        <dbReference type="Proteomes" id="UP000092321"/>
    </source>
</evidence>
<gene>
    <name evidence="2" type="ORF">HANVADRAFT_6277</name>
</gene>
<organism evidence="2 3">
    <name type="scientific">Hanseniaspora valbyensis NRRL Y-1626</name>
    <dbReference type="NCBI Taxonomy" id="766949"/>
    <lineage>
        <taxon>Eukaryota</taxon>
        <taxon>Fungi</taxon>
        <taxon>Dikarya</taxon>
        <taxon>Ascomycota</taxon>
        <taxon>Saccharomycotina</taxon>
        <taxon>Saccharomycetes</taxon>
        <taxon>Saccharomycodales</taxon>
        <taxon>Saccharomycodaceae</taxon>
        <taxon>Hanseniaspora</taxon>
    </lineage>
</organism>
<comment type="caution">
    <text evidence="2">The sequence shown here is derived from an EMBL/GenBank/DDBJ whole genome shotgun (WGS) entry which is preliminary data.</text>
</comment>
<accession>A0A1B7TFU7</accession>
<keyword evidence="3" id="KW-1185">Reference proteome</keyword>
<protein>
    <recommendedName>
        <fullName evidence="1">RAI1-like domain-containing protein</fullName>
    </recommendedName>
</protein>